<keyword evidence="1" id="KW-1188">Viral release from host cell</keyword>
<dbReference type="GO" id="GO:0019073">
    <property type="term" value="P:viral DNA genome packaging"/>
    <property type="evidence" value="ECO:0007669"/>
    <property type="project" value="InterPro"/>
</dbReference>
<dbReference type="HAMAP" id="MF_04014">
    <property type="entry name" value="HSV_TRM1"/>
    <property type="match status" value="1"/>
</dbReference>
<evidence type="ECO:0000256" key="3">
    <source>
        <dbReference type="ARBA" id="ARBA00023219"/>
    </source>
</evidence>
<dbReference type="EMBL" id="KT271465">
    <property type="protein sequence ID" value="ALH45206.1"/>
    <property type="molecule type" value="Genomic_DNA"/>
</dbReference>
<keyword evidence="2" id="KW-0426">Late protein</keyword>
<name>A0A0N7GEZ8_HHV8</name>
<protein>
    <submittedName>
        <fullName evidence="4">ORF7</fullName>
    </submittedName>
</protein>
<evidence type="ECO:0000256" key="1">
    <source>
        <dbReference type="ARBA" id="ARBA00022612"/>
    </source>
</evidence>
<dbReference type="Pfam" id="PF01366">
    <property type="entry name" value="PRTP"/>
    <property type="match status" value="1"/>
</dbReference>
<evidence type="ECO:0000313" key="4">
    <source>
        <dbReference type="EMBL" id="ALH45206.1"/>
    </source>
</evidence>
<reference evidence="4" key="1">
    <citation type="journal article" date="2015" name="J. Virol.">
        <title>Whole-Genome Sequencing of Kaposi's Sarcoma-Associated Herpesvirus from Zambian Kaposi's Sarcoma Biopsy Specimens Reveals Unique Viral Diversity.</title>
        <authorList>
            <person name="Olp L.N."/>
            <person name="Jeanniard A."/>
            <person name="Marimo C."/>
            <person name="West J.T."/>
            <person name="Wood C."/>
        </authorList>
    </citation>
    <scope>NUCLEOTIDE SEQUENCE</scope>
    <source>
        <strain evidence="4">ZM123</strain>
    </source>
</reference>
<gene>
    <name evidence="4" type="primary">ORF7</name>
</gene>
<organismHost>
    <name type="scientific">Homo sapiens</name>
    <name type="common">Human</name>
    <dbReference type="NCBI Taxonomy" id="9606"/>
</organismHost>
<organism evidence="4">
    <name type="scientific">Human herpesvirus 8</name>
    <name type="common">HHV-8</name>
    <name type="synonym">Kaposi's sarcoma-associated herpesvirus</name>
    <dbReference type="NCBI Taxonomy" id="37296"/>
    <lineage>
        <taxon>Viruses</taxon>
        <taxon>Duplodnaviria</taxon>
        <taxon>Heunggongvirae</taxon>
        <taxon>Peploviricota</taxon>
        <taxon>Herviviricetes</taxon>
        <taxon>Herpesvirales</taxon>
        <taxon>Orthoherpesviridae</taxon>
        <taxon>Gammaherpesvirinae</taxon>
        <taxon>Rhadinovirus</taxon>
        <taxon>Rhadinovirus humangamma8</taxon>
    </lineage>
</organism>
<sequence length="695" mass="78403">MAKELAAVYADVSALAMDLCLLSYADPATLDTKSLALTTGKFQSLHGTLLPLLRRQNAHECSGLSLELEHLLENVADALTTLGVCTSRKLSPEEHFSLLHLDITCNKHRSVRFNFYGNWALELKLSLINDVEIFFKRLSSVFYCIGSGSALEGLGEVLRFVGKLRGISPVPGPDLYVSNLPCLECLQEVCLTPNQGTSLQAMLPDTACSHICTPACGEPVRGLFENELRQLGLQTPESIPTTPCQSRVRQDDEIRQSSLMAVGDHHIFGEVTRSVLEISNLIYWSSGHSDATCDGDRDCSHLASLFTHEADMHKRRVDLAGCLGERGTPKHFFDCFRPDSLETLFCGGLFSSVEDTIESLQKDCSSAFYQQVNYTTALQKQNEFYVRLSKLLAAGQLNLGKCSTESCPSEARRQLVGGGKPEEVLRDAKHRQELYLQKVARDGFKKLSDCIRHQGHILSQTLGLRLWGSVIYNEASALQNHFLHRAQFISLPWQDLTVDCPTRFENSKYIKNSLYCQRLGREHVEILTLEFYKLITGPLSKRHTLFPSPPNVTLAQCFEAAGMLPHQKMMVSEMIWPSIEPKDWIEPNFNQFYSFENQDINHLQKRAWEYIRELVLSVSLYNRTWERELKILLTPQSSLGFEEPKPAGLTTGLYLTFETSAPLVLVDKKYGWIFKDLYALLYHHLQLSNHNDSQV</sequence>
<accession>A0A0N7GEZ8</accession>
<evidence type="ECO:0000256" key="2">
    <source>
        <dbReference type="ARBA" id="ARBA00022921"/>
    </source>
</evidence>
<dbReference type="InterPro" id="IPR000501">
    <property type="entry name" value="UL28/UL56"/>
</dbReference>
<keyword evidence="3" id="KW-0231">Viral genome packaging</keyword>
<proteinExistence type="inferred from homology"/>